<feature type="transmembrane region" description="Helical" evidence="5">
    <location>
        <begin position="338"/>
        <end position="356"/>
    </location>
</feature>
<keyword evidence="8" id="KW-1185">Reference proteome</keyword>
<keyword evidence="5" id="KW-1133">Transmembrane helix</keyword>
<keyword evidence="2" id="KW-0479">Metal-binding</keyword>
<evidence type="ECO:0000256" key="4">
    <source>
        <dbReference type="ARBA" id="ARBA00023008"/>
    </source>
</evidence>
<dbReference type="PANTHER" id="PTHR34820">
    <property type="entry name" value="INNER MEMBRANE PROTEIN YEBZ"/>
    <property type="match status" value="1"/>
</dbReference>
<dbReference type="GO" id="GO:0042597">
    <property type="term" value="C:periplasmic space"/>
    <property type="evidence" value="ECO:0007669"/>
    <property type="project" value="InterPro"/>
</dbReference>
<sequence>MSISGIVQGFLTSRKRRITRSFWAAAVALWLGLAAFLQTADAHAQLVRTTPDVGEKLSKSPAAVELLFNERLDPGGTNLTVLDEASRSVAKGTPERFEEGKGIRLSLPSLGEGHYTVSYSVISADGHPVSGAFVFTVGNPPPLPDAQQLDPHAQVGHNHGGSTTTDREFLIYATRIAYYAGLLGTAGLAMWSLLRGVSPLVGGLREKALSFAGKFTLLSTIAYIAISLMDLAQDEPMSEWLRILKVTTIGRLYDAELLLALAAPLLVSLGSAARLIWAAAFIGIEAWSGHASAVSPKAYMIALDFVHLEAASLWAGGLVLLLVIWLKDRPEAGRFALVFSRVALLLFLALWITGVLSVLDFLPSLTYLKYTLWGKWLLAKGALSLLVAVTAFLIRLRLRKGDLPHGFMLKADVGLLAAIVFVVGILTYQTPLPPNEPLSYHQMGTDMHLTLRITPNAPGDNRFIVKIWLPEQDGAPKNVSLKMLPLDRPDVGAIEVPIKAYQDDEIDAFDGYGKYTYQAEGPYLPFAAKWKAQVLVTDAKGNEIERETTFRIY</sequence>
<dbReference type="AlphaFoldDB" id="A0A3G3K0G9"/>
<dbReference type="GO" id="GO:0030313">
    <property type="term" value="C:cell envelope"/>
    <property type="evidence" value="ECO:0007669"/>
    <property type="project" value="UniProtKB-SubCell"/>
</dbReference>
<feature type="domain" description="CopC" evidence="6">
    <location>
        <begin position="43"/>
        <end position="137"/>
    </location>
</feature>
<feature type="transmembrane region" description="Helical" evidence="5">
    <location>
        <begin position="305"/>
        <end position="326"/>
    </location>
</feature>
<feature type="transmembrane region" description="Helical" evidence="5">
    <location>
        <begin position="376"/>
        <end position="395"/>
    </location>
</feature>
<feature type="transmembrane region" description="Helical" evidence="5">
    <location>
        <begin position="176"/>
        <end position="194"/>
    </location>
</feature>
<evidence type="ECO:0000256" key="2">
    <source>
        <dbReference type="ARBA" id="ARBA00022723"/>
    </source>
</evidence>
<dbReference type="RefSeq" id="WP_123041691.1">
    <property type="nucleotide sequence ID" value="NZ_CP033433.1"/>
</dbReference>
<gene>
    <name evidence="7" type="ORF">EAV92_14075</name>
</gene>
<keyword evidence="5" id="KW-0812">Transmembrane</keyword>
<feature type="transmembrane region" description="Helical" evidence="5">
    <location>
        <begin position="276"/>
        <end position="293"/>
    </location>
</feature>
<dbReference type="GO" id="GO:0005886">
    <property type="term" value="C:plasma membrane"/>
    <property type="evidence" value="ECO:0007669"/>
    <property type="project" value="TreeGrafter"/>
</dbReference>
<feature type="transmembrane region" description="Helical" evidence="5">
    <location>
        <begin position="407"/>
        <end position="428"/>
    </location>
</feature>
<keyword evidence="4" id="KW-0186">Copper</keyword>
<dbReference type="Proteomes" id="UP000269097">
    <property type="component" value="Chromosome"/>
</dbReference>
<keyword evidence="3" id="KW-0732">Signal</keyword>
<organism evidence="7 8">
    <name type="scientific">Cohnella candidum</name>
    <dbReference type="NCBI Taxonomy" id="2674991"/>
    <lineage>
        <taxon>Bacteria</taxon>
        <taxon>Bacillati</taxon>
        <taxon>Bacillota</taxon>
        <taxon>Bacilli</taxon>
        <taxon>Bacillales</taxon>
        <taxon>Paenibacillaceae</taxon>
        <taxon>Cohnella</taxon>
    </lineage>
</organism>
<evidence type="ECO:0000259" key="6">
    <source>
        <dbReference type="Pfam" id="PF04234"/>
    </source>
</evidence>
<name>A0A3G3K0G9_9BACL</name>
<dbReference type="InterPro" id="IPR007348">
    <property type="entry name" value="CopC_dom"/>
</dbReference>
<dbReference type="InterPro" id="IPR014756">
    <property type="entry name" value="Ig_E-set"/>
</dbReference>
<reference evidence="7 8" key="1">
    <citation type="submission" date="2018-10" db="EMBL/GenBank/DDBJ databases">
        <title>Genome Sequence of Cohnella sp.</title>
        <authorList>
            <person name="Srinivasan S."/>
            <person name="Kim M.K."/>
        </authorList>
    </citation>
    <scope>NUCLEOTIDE SEQUENCE [LARGE SCALE GENOMIC DNA]</scope>
    <source>
        <strain evidence="7 8">18JY8-7</strain>
    </source>
</reference>
<feature type="transmembrane region" description="Helical" evidence="5">
    <location>
        <begin position="215"/>
        <end position="232"/>
    </location>
</feature>
<dbReference type="GO" id="GO:0046688">
    <property type="term" value="P:response to copper ion"/>
    <property type="evidence" value="ECO:0007669"/>
    <property type="project" value="InterPro"/>
</dbReference>
<dbReference type="Pfam" id="PF04234">
    <property type="entry name" value="CopC"/>
    <property type="match status" value="1"/>
</dbReference>
<dbReference type="InterPro" id="IPR014755">
    <property type="entry name" value="Cu-Rt/internalin_Ig-like"/>
</dbReference>
<dbReference type="GO" id="GO:0006825">
    <property type="term" value="P:copper ion transport"/>
    <property type="evidence" value="ECO:0007669"/>
    <property type="project" value="InterPro"/>
</dbReference>
<dbReference type="SUPFAM" id="SSF81296">
    <property type="entry name" value="E set domains"/>
    <property type="match status" value="1"/>
</dbReference>
<evidence type="ECO:0000313" key="7">
    <source>
        <dbReference type="EMBL" id="AYQ73607.1"/>
    </source>
</evidence>
<evidence type="ECO:0000256" key="5">
    <source>
        <dbReference type="SAM" id="Phobius"/>
    </source>
</evidence>
<dbReference type="Gene3D" id="2.60.40.1220">
    <property type="match status" value="1"/>
</dbReference>
<keyword evidence="5" id="KW-0472">Membrane</keyword>
<evidence type="ECO:0000313" key="8">
    <source>
        <dbReference type="Proteomes" id="UP000269097"/>
    </source>
</evidence>
<accession>A0A3G3K0G9</accession>
<protein>
    <submittedName>
        <fullName evidence="7">Copper resistance protein CopC</fullName>
    </submittedName>
</protein>
<evidence type="ECO:0000256" key="3">
    <source>
        <dbReference type="ARBA" id="ARBA00022729"/>
    </source>
</evidence>
<dbReference type="GO" id="GO:0005507">
    <property type="term" value="F:copper ion binding"/>
    <property type="evidence" value="ECO:0007669"/>
    <property type="project" value="InterPro"/>
</dbReference>
<proteinExistence type="predicted"/>
<feature type="transmembrane region" description="Helical" evidence="5">
    <location>
        <begin position="252"/>
        <end position="269"/>
    </location>
</feature>
<evidence type="ECO:0000256" key="1">
    <source>
        <dbReference type="ARBA" id="ARBA00004196"/>
    </source>
</evidence>
<dbReference type="PANTHER" id="PTHR34820:SF4">
    <property type="entry name" value="INNER MEMBRANE PROTEIN YEBZ"/>
    <property type="match status" value="1"/>
</dbReference>
<dbReference type="InterPro" id="IPR032694">
    <property type="entry name" value="CopC/D"/>
</dbReference>
<dbReference type="EMBL" id="CP033433">
    <property type="protein sequence ID" value="AYQ73607.1"/>
    <property type="molecule type" value="Genomic_DNA"/>
</dbReference>
<dbReference type="KEGG" id="coh:EAV92_14075"/>
<comment type="subcellular location">
    <subcellularLocation>
        <location evidence="1">Cell envelope</location>
    </subcellularLocation>
</comment>